<feature type="region of interest" description="Disordered" evidence="1">
    <location>
        <begin position="177"/>
        <end position="219"/>
    </location>
</feature>
<feature type="chain" id="PRO_5030756806" evidence="2">
    <location>
        <begin position="22"/>
        <end position="541"/>
    </location>
</feature>
<gene>
    <name evidence="3" type="ORF">DBRI1063_LOCUS10699</name>
</gene>
<feature type="compositionally biased region" description="Basic and acidic residues" evidence="1">
    <location>
        <begin position="112"/>
        <end position="127"/>
    </location>
</feature>
<feature type="region of interest" description="Disordered" evidence="1">
    <location>
        <begin position="25"/>
        <end position="47"/>
    </location>
</feature>
<feature type="signal peptide" evidence="2">
    <location>
        <begin position="1"/>
        <end position="21"/>
    </location>
</feature>
<evidence type="ECO:0000313" key="3">
    <source>
        <dbReference type="EMBL" id="CAD9329311.1"/>
    </source>
</evidence>
<organism evidence="3">
    <name type="scientific">Ditylum brightwellii</name>
    <dbReference type="NCBI Taxonomy" id="49249"/>
    <lineage>
        <taxon>Eukaryota</taxon>
        <taxon>Sar</taxon>
        <taxon>Stramenopiles</taxon>
        <taxon>Ochrophyta</taxon>
        <taxon>Bacillariophyta</taxon>
        <taxon>Mediophyceae</taxon>
        <taxon>Lithodesmiophycidae</taxon>
        <taxon>Lithodesmiales</taxon>
        <taxon>Lithodesmiaceae</taxon>
        <taxon>Ditylum</taxon>
    </lineage>
</organism>
<name>A0A7S2EDL4_9STRA</name>
<sequence>MISRLVLLLSVVAVCLECVEGNNEHERGKRGKLPLRSSLTPHQRGRRRTRQLENFTYFLENSIINVYNSTVSIYDGRQISEDSVEAQKKTPKSAKSRGVYSLPYSKHSAKSHSKEDFSNEHSTKSHSRDFISPGIVLVAKTVPAVNGNPITVDELPNITNPIPITLDELPDLMPSLDLSSKPSFMPSSQPTFMPSSQPSLEPSSQPSLIPSSVDKRQEPLDSSNIYRTCTGPKDVMGIPQTSSQCSVLSEGQMFVNFDGVATQLSSAFEKNEVETVTLEYISHFFDNDEQKVRCISIIDVTALDGGSNNGKATAIEFNIVFEIDVTYVASIDESYSIPDSLSDCNPARRNLRISNAENFDSEQQNHRRLQCSYSLLLVCNACNSINSCYCPCDRFTPRNRYYIRSSTHWYSRAVNNPTYGFRQTQTTGPTLFQIAIENPVEEETSCADDDYLCFVRDSVESLQDATGSNAIIAVDSTTTLAQCSINRFNIKNGKKPSLTCNEYNEELLCDLVPGEDFEEDEEECTKGTTNTSRDSIIPVNL</sequence>
<dbReference type="EMBL" id="HBGN01016611">
    <property type="protein sequence ID" value="CAD9329311.1"/>
    <property type="molecule type" value="Transcribed_RNA"/>
</dbReference>
<accession>A0A7S2EDL4</accession>
<feature type="compositionally biased region" description="Low complexity" evidence="1">
    <location>
        <begin position="194"/>
        <end position="212"/>
    </location>
</feature>
<keyword evidence="2" id="KW-0732">Signal</keyword>
<proteinExistence type="predicted"/>
<feature type="region of interest" description="Disordered" evidence="1">
    <location>
        <begin position="82"/>
        <end position="127"/>
    </location>
</feature>
<dbReference type="AlphaFoldDB" id="A0A7S2EDL4"/>
<evidence type="ECO:0000256" key="1">
    <source>
        <dbReference type="SAM" id="MobiDB-lite"/>
    </source>
</evidence>
<protein>
    <submittedName>
        <fullName evidence="3">Uncharacterized protein</fullName>
    </submittedName>
</protein>
<evidence type="ECO:0000256" key="2">
    <source>
        <dbReference type="SAM" id="SignalP"/>
    </source>
</evidence>
<reference evidence="3" key="1">
    <citation type="submission" date="2021-01" db="EMBL/GenBank/DDBJ databases">
        <authorList>
            <person name="Corre E."/>
            <person name="Pelletier E."/>
            <person name="Niang G."/>
            <person name="Scheremetjew M."/>
            <person name="Finn R."/>
            <person name="Kale V."/>
            <person name="Holt S."/>
            <person name="Cochrane G."/>
            <person name="Meng A."/>
            <person name="Brown T."/>
            <person name="Cohen L."/>
        </authorList>
    </citation>
    <scope>NUCLEOTIDE SEQUENCE</scope>
    <source>
        <strain evidence="3">Pop2</strain>
    </source>
</reference>